<dbReference type="GO" id="GO:0005886">
    <property type="term" value="C:plasma membrane"/>
    <property type="evidence" value="ECO:0007669"/>
    <property type="project" value="TreeGrafter"/>
</dbReference>
<dbReference type="InterPro" id="IPR047623">
    <property type="entry name" value="SatP"/>
</dbReference>
<keyword evidence="3 6" id="KW-0812">Transmembrane</keyword>
<reference evidence="7" key="1">
    <citation type="submission" date="2022-06" db="EMBL/GenBank/DDBJ databases">
        <title>Amycolatopsis iheyaensis sp. nov., a new species of the genus Amycolatopsis isolated from soil in Iheya island, Japan.</title>
        <authorList>
            <person name="Ngamcharungchit C."/>
            <person name="Kanto H."/>
            <person name="Take A."/>
            <person name="Intra B."/>
            <person name="Matsumoto A."/>
            <person name="Panbangred W."/>
            <person name="Inahashi Y."/>
        </authorList>
    </citation>
    <scope>NUCLEOTIDE SEQUENCE</scope>
    <source>
        <strain evidence="7">OK19-0408</strain>
    </source>
</reference>
<dbReference type="RefSeq" id="WP_257927219.1">
    <property type="nucleotide sequence ID" value="NZ_JAMXQV010000051.1"/>
</dbReference>
<dbReference type="PANTHER" id="PTHR30178:SF3">
    <property type="entry name" value="SUCCINATE-ACETATE_PROTON SYMPORTER SATP"/>
    <property type="match status" value="1"/>
</dbReference>
<evidence type="ECO:0000256" key="6">
    <source>
        <dbReference type="SAM" id="Phobius"/>
    </source>
</evidence>
<protein>
    <submittedName>
        <fullName evidence="7">Acetate uptake transporter</fullName>
    </submittedName>
</protein>
<dbReference type="GO" id="GO:0071422">
    <property type="term" value="P:succinate transmembrane transport"/>
    <property type="evidence" value="ECO:0007669"/>
    <property type="project" value="TreeGrafter"/>
</dbReference>
<dbReference type="Proteomes" id="UP001144096">
    <property type="component" value="Unassembled WGS sequence"/>
</dbReference>
<evidence type="ECO:0000256" key="1">
    <source>
        <dbReference type="ARBA" id="ARBA00004141"/>
    </source>
</evidence>
<dbReference type="InterPro" id="IPR000791">
    <property type="entry name" value="Gpr1/Fun34/SatP-like"/>
</dbReference>
<feature type="transmembrane region" description="Helical" evidence="6">
    <location>
        <begin position="69"/>
        <end position="90"/>
    </location>
</feature>
<evidence type="ECO:0000313" key="8">
    <source>
        <dbReference type="Proteomes" id="UP001144096"/>
    </source>
</evidence>
<dbReference type="EMBL" id="JAMXQV010000051">
    <property type="protein sequence ID" value="MCR6490648.1"/>
    <property type="molecule type" value="Genomic_DNA"/>
</dbReference>
<gene>
    <name evidence="7" type="ORF">M8542_48405</name>
</gene>
<evidence type="ECO:0000313" key="7">
    <source>
        <dbReference type="EMBL" id="MCR6490648.1"/>
    </source>
</evidence>
<feature type="transmembrane region" description="Helical" evidence="6">
    <location>
        <begin position="102"/>
        <end position="123"/>
    </location>
</feature>
<feature type="transmembrane region" description="Helical" evidence="6">
    <location>
        <begin position="34"/>
        <end position="57"/>
    </location>
</feature>
<keyword evidence="5 6" id="KW-0472">Membrane</keyword>
<dbReference type="NCBIfam" id="NF038013">
    <property type="entry name" value="AceTr_1"/>
    <property type="match status" value="1"/>
</dbReference>
<feature type="transmembrane region" description="Helical" evidence="6">
    <location>
        <begin position="135"/>
        <end position="156"/>
    </location>
</feature>
<accession>A0A9X2NM97</accession>
<name>A0A9X2NM97_9PSEU</name>
<feature type="transmembrane region" description="Helical" evidence="6">
    <location>
        <begin position="192"/>
        <end position="214"/>
    </location>
</feature>
<dbReference type="Pfam" id="PF01184">
    <property type="entry name" value="Gpr1_Fun34_YaaH"/>
    <property type="match status" value="1"/>
</dbReference>
<evidence type="ECO:0000256" key="5">
    <source>
        <dbReference type="ARBA" id="ARBA00023136"/>
    </source>
</evidence>
<dbReference type="GO" id="GO:0015360">
    <property type="term" value="F:acetate:proton symporter activity"/>
    <property type="evidence" value="ECO:0007669"/>
    <property type="project" value="TreeGrafter"/>
</dbReference>
<comment type="subcellular location">
    <subcellularLocation>
        <location evidence="1">Membrane</location>
        <topology evidence="1">Multi-pass membrane protein</topology>
    </subcellularLocation>
</comment>
<keyword evidence="8" id="KW-1185">Reference proteome</keyword>
<evidence type="ECO:0000256" key="2">
    <source>
        <dbReference type="ARBA" id="ARBA00005587"/>
    </source>
</evidence>
<evidence type="ECO:0000256" key="3">
    <source>
        <dbReference type="ARBA" id="ARBA00022692"/>
    </source>
</evidence>
<organism evidence="7 8">
    <name type="scientific">Amycolatopsis iheyensis</name>
    <dbReference type="NCBI Taxonomy" id="2945988"/>
    <lineage>
        <taxon>Bacteria</taxon>
        <taxon>Bacillati</taxon>
        <taxon>Actinomycetota</taxon>
        <taxon>Actinomycetes</taxon>
        <taxon>Pseudonocardiales</taxon>
        <taxon>Pseudonocardiaceae</taxon>
        <taxon>Amycolatopsis</taxon>
    </lineage>
</organism>
<proteinExistence type="inferred from homology"/>
<keyword evidence="4 6" id="KW-1133">Transmembrane helix</keyword>
<feature type="transmembrane region" description="Helical" evidence="6">
    <location>
        <begin position="163"/>
        <end position="186"/>
    </location>
</feature>
<sequence length="252" mass="26227">MTHEPRPTTRTAVGGDGAEYSFWREHTHINLSPVAAPSILGLFGFAVSTFMVAANLAGWYGDDTTTPLVLAPFAFTFGGVAQFLAAMWSYRARDALATGIHGAWGAFWLAYGIYQLFVGLGGLPGTSASPVAATAFGFWFIGLAAVTWTGTFAAFAENGAVGLVLLTLATGSTLLAISLIAGVAILETIAAYFLLASAALAWYTASAMVLEAAYRRVVLPMGKLGPAPNAPGRATSRAIQFELGEPGIKVGQ</sequence>
<evidence type="ECO:0000256" key="4">
    <source>
        <dbReference type="ARBA" id="ARBA00022989"/>
    </source>
</evidence>
<dbReference type="PANTHER" id="PTHR30178">
    <property type="entry name" value="INNER MEMBRANE PROTEIN YAAH"/>
    <property type="match status" value="1"/>
</dbReference>
<dbReference type="AlphaFoldDB" id="A0A9X2NM97"/>
<comment type="similarity">
    <text evidence="2">Belongs to the acetate uptake transporter (AceTr) (TC 2.A.96) family.</text>
</comment>
<comment type="caution">
    <text evidence="7">The sequence shown here is derived from an EMBL/GenBank/DDBJ whole genome shotgun (WGS) entry which is preliminary data.</text>
</comment>